<sequence length="120" mass="14124">MKGGATHQKRFNNSEKLQISFPSNFENIDPRILMQGISGENKLYSNIESIDLRLIREELDLAKITENRIGEDDQIKEKDIPFYLEEEPLKMEFPCYSSTREDIEYISSIDINIQFKSFKR</sequence>
<protein>
    <submittedName>
        <fullName evidence="1">Uncharacterized protein</fullName>
    </submittedName>
</protein>
<dbReference type="Proteomes" id="UP000765509">
    <property type="component" value="Unassembled WGS sequence"/>
</dbReference>
<accession>A0A9Q3FLZ2</accession>
<evidence type="ECO:0000313" key="1">
    <source>
        <dbReference type="EMBL" id="MBW0539672.1"/>
    </source>
</evidence>
<name>A0A9Q3FLZ2_9BASI</name>
<keyword evidence="2" id="KW-1185">Reference proteome</keyword>
<comment type="caution">
    <text evidence="1">The sequence shown here is derived from an EMBL/GenBank/DDBJ whole genome shotgun (WGS) entry which is preliminary data.</text>
</comment>
<dbReference type="AlphaFoldDB" id="A0A9Q3FLZ2"/>
<proteinExistence type="predicted"/>
<reference evidence="1" key="1">
    <citation type="submission" date="2021-03" db="EMBL/GenBank/DDBJ databases">
        <title>Draft genome sequence of rust myrtle Austropuccinia psidii MF-1, a brazilian biotype.</title>
        <authorList>
            <person name="Quecine M.C."/>
            <person name="Pachon D.M.R."/>
            <person name="Bonatelli M.L."/>
            <person name="Correr F.H."/>
            <person name="Franceschini L.M."/>
            <person name="Leite T.F."/>
            <person name="Margarido G.R.A."/>
            <person name="Almeida C.A."/>
            <person name="Ferrarezi J.A."/>
            <person name="Labate C.A."/>
        </authorList>
    </citation>
    <scope>NUCLEOTIDE SEQUENCE</scope>
    <source>
        <strain evidence="1">MF-1</strain>
    </source>
</reference>
<dbReference type="EMBL" id="AVOT02044320">
    <property type="protein sequence ID" value="MBW0539672.1"/>
    <property type="molecule type" value="Genomic_DNA"/>
</dbReference>
<gene>
    <name evidence="1" type="ORF">O181_079387</name>
</gene>
<evidence type="ECO:0000313" key="2">
    <source>
        <dbReference type="Proteomes" id="UP000765509"/>
    </source>
</evidence>
<organism evidence="1 2">
    <name type="scientific">Austropuccinia psidii MF-1</name>
    <dbReference type="NCBI Taxonomy" id="1389203"/>
    <lineage>
        <taxon>Eukaryota</taxon>
        <taxon>Fungi</taxon>
        <taxon>Dikarya</taxon>
        <taxon>Basidiomycota</taxon>
        <taxon>Pucciniomycotina</taxon>
        <taxon>Pucciniomycetes</taxon>
        <taxon>Pucciniales</taxon>
        <taxon>Sphaerophragmiaceae</taxon>
        <taxon>Austropuccinia</taxon>
    </lineage>
</organism>